<name>A0ABY4RKI4_9BACL</name>
<reference evidence="1" key="1">
    <citation type="submission" date="2018-02" db="EMBL/GenBank/DDBJ databases">
        <authorList>
            <person name="Kim S.-K."/>
            <person name="Jung H.-I."/>
            <person name="Lee S.-W."/>
        </authorList>
    </citation>
    <scope>NUCLEOTIDE SEQUENCE</scope>
    <source>
        <strain evidence="1">SK3146</strain>
    </source>
</reference>
<protein>
    <recommendedName>
        <fullName evidence="3">YqzE family protein</fullName>
    </recommendedName>
</protein>
<evidence type="ECO:0008006" key="3">
    <source>
        <dbReference type="Google" id="ProtNLM"/>
    </source>
</evidence>
<proteinExistence type="predicted"/>
<sequence length="50" mass="6522">MEYMETPKEIRKQTRASQREHREHWQYRWFGMLPLALRMWMEGLRWRKKK</sequence>
<organism evidence="1 2">
    <name type="scientific">Paenibacillus konkukensis</name>
    <dbReference type="NCBI Taxonomy" id="2020716"/>
    <lineage>
        <taxon>Bacteria</taxon>
        <taxon>Bacillati</taxon>
        <taxon>Bacillota</taxon>
        <taxon>Bacilli</taxon>
        <taxon>Bacillales</taxon>
        <taxon>Paenibacillaceae</taxon>
        <taxon>Paenibacillus</taxon>
    </lineage>
</organism>
<dbReference type="Pfam" id="PF14038">
    <property type="entry name" value="YqzE"/>
    <property type="match status" value="1"/>
</dbReference>
<dbReference type="EMBL" id="CP027059">
    <property type="protein sequence ID" value="UQZ82742.1"/>
    <property type="molecule type" value="Genomic_DNA"/>
</dbReference>
<dbReference type="Proteomes" id="UP001057134">
    <property type="component" value="Chromosome"/>
</dbReference>
<gene>
    <name evidence="1" type="ORF">SK3146_01901</name>
</gene>
<accession>A0ABY4RKI4</accession>
<reference evidence="1" key="2">
    <citation type="journal article" date="2021" name="J Anim Sci Technol">
        <title>Complete genome sequence of Paenibacillus konkukensis sp. nov. SK3146 as a potential probiotic strain.</title>
        <authorList>
            <person name="Jung H.I."/>
            <person name="Park S."/>
            <person name="Niu K.M."/>
            <person name="Lee S.W."/>
            <person name="Kothari D."/>
            <person name="Yi K.J."/>
            <person name="Kim S.K."/>
        </authorList>
    </citation>
    <scope>NUCLEOTIDE SEQUENCE</scope>
    <source>
        <strain evidence="1">SK3146</strain>
    </source>
</reference>
<dbReference type="InterPro" id="IPR025622">
    <property type="entry name" value="YqzE"/>
</dbReference>
<evidence type="ECO:0000313" key="2">
    <source>
        <dbReference type="Proteomes" id="UP001057134"/>
    </source>
</evidence>
<keyword evidence="2" id="KW-1185">Reference proteome</keyword>
<evidence type="ECO:0000313" key="1">
    <source>
        <dbReference type="EMBL" id="UQZ82742.1"/>
    </source>
</evidence>